<dbReference type="RefSeq" id="WP_089374087.1">
    <property type="nucleotide sequence ID" value="NZ_BMEP01000005.1"/>
</dbReference>
<keyword evidence="1" id="KW-0732">Signal</keyword>
<reference evidence="2 3" key="1">
    <citation type="submission" date="2017-06" db="EMBL/GenBank/DDBJ databases">
        <authorList>
            <person name="Kim H.J."/>
            <person name="Triplett B.A."/>
        </authorList>
    </citation>
    <scope>NUCLEOTIDE SEQUENCE [LARGE SCALE GENOMIC DNA]</scope>
    <source>
        <strain evidence="2 3">DSM 25597</strain>
    </source>
</reference>
<proteinExistence type="predicted"/>
<sequence length="371" mass="40719">MKKNTLLLLTLIFTISTTIAQTFTKGSIATSSNESIKGRVLIDYDTEKITLKKDLKTTTYSFDQVNTVTLGSTQLIKKDIDGASYYVSNIISGKGSLYKINDSQYLVTGNNDKNAIITTNKKSNTTSGILAILFDDCNSIRTTLNNEDNFNGPALRKIVDAYNSCDYSAYAPTEKEVKDAAKHNTDQASFFAGIGTGLNTITFFDNNDTETLASIQVQAGVITSPSFFGRLQGNLFVTLEGSANFSGEKDFNTNTSETTSFRVNSYRAFLGLEYLFNKKGKIKPFAGLSIGVTSDSFKGNIDDFNFDITGGNTILAPKIGARLQLPNQKHLGITFAYISEYENNLSFPVNNTVIPLVVNNENITLSLNYYF</sequence>
<organism evidence="2 3">
    <name type="scientific">Dokdonia pacifica</name>
    <dbReference type="NCBI Taxonomy" id="1627892"/>
    <lineage>
        <taxon>Bacteria</taxon>
        <taxon>Pseudomonadati</taxon>
        <taxon>Bacteroidota</taxon>
        <taxon>Flavobacteriia</taxon>
        <taxon>Flavobacteriales</taxon>
        <taxon>Flavobacteriaceae</taxon>
        <taxon>Dokdonia</taxon>
    </lineage>
</organism>
<dbReference type="OrthoDB" id="1410408at2"/>
<evidence type="ECO:0000313" key="3">
    <source>
        <dbReference type="Proteomes" id="UP000198379"/>
    </source>
</evidence>
<feature type="signal peptide" evidence="1">
    <location>
        <begin position="1"/>
        <end position="20"/>
    </location>
</feature>
<dbReference type="InterPro" id="IPR011250">
    <property type="entry name" value="OMP/PagP_B-barrel"/>
</dbReference>
<protein>
    <submittedName>
        <fullName evidence="2">Outer membrane protein beta-barrel domain-containing protein</fullName>
    </submittedName>
</protein>
<keyword evidence="3" id="KW-1185">Reference proteome</keyword>
<evidence type="ECO:0000256" key="1">
    <source>
        <dbReference type="SAM" id="SignalP"/>
    </source>
</evidence>
<evidence type="ECO:0000313" key="2">
    <source>
        <dbReference type="EMBL" id="SNS40873.1"/>
    </source>
</evidence>
<gene>
    <name evidence="2" type="ORF">SAMN06265376_1154</name>
</gene>
<dbReference type="Proteomes" id="UP000198379">
    <property type="component" value="Unassembled WGS sequence"/>
</dbReference>
<dbReference type="AlphaFoldDB" id="A0A239EA25"/>
<name>A0A239EA25_9FLAO</name>
<accession>A0A239EA25</accession>
<feature type="chain" id="PRO_5012918412" evidence="1">
    <location>
        <begin position="21"/>
        <end position="371"/>
    </location>
</feature>
<dbReference type="EMBL" id="FZNY01000015">
    <property type="protein sequence ID" value="SNS40873.1"/>
    <property type="molecule type" value="Genomic_DNA"/>
</dbReference>
<dbReference type="SUPFAM" id="SSF56925">
    <property type="entry name" value="OMPA-like"/>
    <property type="match status" value="1"/>
</dbReference>